<dbReference type="AlphaFoldDB" id="A0A1I6MSL5"/>
<evidence type="ECO:0000256" key="2">
    <source>
        <dbReference type="ARBA" id="ARBA00007495"/>
    </source>
</evidence>
<keyword evidence="5 9" id="KW-0378">Hydrolase</keyword>
<keyword evidence="7 9" id="KW-0326">Glycosidase</keyword>
<dbReference type="STRING" id="474950.SAMN05421771_3535"/>
<evidence type="ECO:0000313" key="12">
    <source>
        <dbReference type="Proteomes" id="UP000199024"/>
    </source>
</evidence>
<feature type="domain" description="GH10" evidence="10">
    <location>
        <begin position="74"/>
        <end position="384"/>
    </location>
</feature>
<keyword evidence="12" id="KW-1185">Reference proteome</keyword>
<keyword evidence="8 9" id="KW-0624">Polysaccharide degradation</keyword>
<organism evidence="11 12">
    <name type="scientific">Granulicella pectinivorans</name>
    <dbReference type="NCBI Taxonomy" id="474950"/>
    <lineage>
        <taxon>Bacteria</taxon>
        <taxon>Pseudomonadati</taxon>
        <taxon>Acidobacteriota</taxon>
        <taxon>Terriglobia</taxon>
        <taxon>Terriglobales</taxon>
        <taxon>Acidobacteriaceae</taxon>
        <taxon>Granulicella</taxon>
    </lineage>
</organism>
<evidence type="ECO:0000256" key="7">
    <source>
        <dbReference type="ARBA" id="ARBA00023295"/>
    </source>
</evidence>
<evidence type="ECO:0000256" key="9">
    <source>
        <dbReference type="RuleBase" id="RU361174"/>
    </source>
</evidence>
<dbReference type="RefSeq" id="WP_089841149.1">
    <property type="nucleotide sequence ID" value="NZ_FOZL01000001.1"/>
</dbReference>
<dbReference type="PRINTS" id="PR00134">
    <property type="entry name" value="GLHYDRLASE10"/>
</dbReference>
<evidence type="ECO:0000313" key="11">
    <source>
        <dbReference type="EMBL" id="SFS18686.1"/>
    </source>
</evidence>
<evidence type="ECO:0000256" key="6">
    <source>
        <dbReference type="ARBA" id="ARBA00023277"/>
    </source>
</evidence>
<dbReference type="InterPro" id="IPR044846">
    <property type="entry name" value="GH10"/>
</dbReference>
<name>A0A1I6MSL5_9BACT</name>
<keyword evidence="4" id="KW-0732">Signal</keyword>
<reference evidence="11 12" key="1">
    <citation type="submission" date="2016-10" db="EMBL/GenBank/DDBJ databases">
        <authorList>
            <person name="de Groot N.N."/>
        </authorList>
    </citation>
    <scope>NUCLEOTIDE SEQUENCE [LARGE SCALE GENOMIC DNA]</scope>
    <source>
        <strain evidence="11 12">DSM 21001</strain>
    </source>
</reference>
<evidence type="ECO:0000256" key="1">
    <source>
        <dbReference type="ARBA" id="ARBA00000681"/>
    </source>
</evidence>
<dbReference type="SMART" id="SM00633">
    <property type="entry name" value="Glyco_10"/>
    <property type="match status" value="1"/>
</dbReference>
<accession>A0A1I6MSL5</accession>
<dbReference type="InterPro" id="IPR001000">
    <property type="entry name" value="GH10_dom"/>
</dbReference>
<dbReference type="PANTHER" id="PTHR31490">
    <property type="entry name" value="GLYCOSYL HYDROLASE"/>
    <property type="match status" value="1"/>
</dbReference>
<dbReference type="OrthoDB" id="9809277at2"/>
<dbReference type="InterPro" id="IPR017853">
    <property type="entry name" value="GH"/>
</dbReference>
<dbReference type="GO" id="GO:0031176">
    <property type="term" value="F:endo-1,4-beta-xylanase activity"/>
    <property type="evidence" value="ECO:0007669"/>
    <property type="project" value="UniProtKB-EC"/>
</dbReference>
<protein>
    <recommendedName>
        <fullName evidence="9">Beta-xylanase</fullName>
        <ecNumber evidence="9">3.2.1.8</ecNumber>
    </recommendedName>
</protein>
<dbReference type="PROSITE" id="PS51318">
    <property type="entry name" value="TAT"/>
    <property type="match status" value="1"/>
</dbReference>
<dbReference type="Proteomes" id="UP000199024">
    <property type="component" value="Unassembled WGS sequence"/>
</dbReference>
<dbReference type="PROSITE" id="PS51760">
    <property type="entry name" value="GH10_2"/>
    <property type="match status" value="1"/>
</dbReference>
<dbReference type="Pfam" id="PF00331">
    <property type="entry name" value="Glyco_hydro_10"/>
    <property type="match status" value="1"/>
</dbReference>
<evidence type="ECO:0000259" key="10">
    <source>
        <dbReference type="PROSITE" id="PS51760"/>
    </source>
</evidence>
<evidence type="ECO:0000256" key="8">
    <source>
        <dbReference type="ARBA" id="ARBA00023326"/>
    </source>
</evidence>
<proteinExistence type="inferred from homology"/>
<dbReference type="GO" id="GO:0045493">
    <property type="term" value="P:xylan catabolic process"/>
    <property type="evidence" value="ECO:0007669"/>
    <property type="project" value="UniProtKB-KW"/>
</dbReference>
<dbReference type="SUPFAM" id="SSF51445">
    <property type="entry name" value="(Trans)glycosidases"/>
    <property type="match status" value="1"/>
</dbReference>
<comment type="similarity">
    <text evidence="2 9">Belongs to the glycosyl hydrolase 10 (cellulase F) family.</text>
</comment>
<evidence type="ECO:0000256" key="5">
    <source>
        <dbReference type="ARBA" id="ARBA00022801"/>
    </source>
</evidence>
<gene>
    <name evidence="11" type="ORF">SAMN05421771_3535</name>
</gene>
<evidence type="ECO:0000256" key="4">
    <source>
        <dbReference type="ARBA" id="ARBA00022729"/>
    </source>
</evidence>
<dbReference type="InterPro" id="IPR006311">
    <property type="entry name" value="TAT_signal"/>
</dbReference>
<keyword evidence="3 11" id="KW-0858">Xylan degradation</keyword>
<keyword evidence="6 9" id="KW-0119">Carbohydrate metabolism</keyword>
<comment type="catalytic activity">
    <reaction evidence="1 9">
        <text>Endohydrolysis of (1-&gt;4)-beta-D-xylosidic linkages in xylans.</text>
        <dbReference type="EC" id="3.2.1.8"/>
    </reaction>
</comment>
<dbReference type="EMBL" id="FOZL01000001">
    <property type="protein sequence ID" value="SFS18686.1"/>
    <property type="molecule type" value="Genomic_DNA"/>
</dbReference>
<evidence type="ECO:0000256" key="3">
    <source>
        <dbReference type="ARBA" id="ARBA00022651"/>
    </source>
</evidence>
<sequence>MDKRDEGILRRVPEVNAWSRRDLLTRASLAATATLIGCGHQTNSPHHQAPAYDVTGPHSLKAVGATHGLLTGCAVNVRALRDDKPYAGLVASQSSILVAENAMKWQALHPAPDTYTFEAADGLIAFAESHRIKIRGHNLCWHLYNPQWLSAIAPGQGSAVLREHIERVAGRYAGRMHSWDVVNEAIEPRDGRADGLRNSPWLTLAGPDYIELAFKTARAADPTALLCYNDYGIEGENEEARRKRQAILLLLHRLKTRAIPIDAVGIQCHLTAGNPNAFGPGLMDFLREIRGMDLQVFLTELDINDRQLPADQATRDAAVAGTYARFLDLVLTEPAVTCLLTWGITDKYTWLNTEKARPDHLPERCLPFDADYKPKPAFAAMRTSIAHRTRPTTRT</sequence>
<dbReference type="Gene3D" id="3.20.20.80">
    <property type="entry name" value="Glycosidases"/>
    <property type="match status" value="1"/>
</dbReference>
<dbReference type="EC" id="3.2.1.8" evidence="9"/>
<dbReference type="PANTHER" id="PTHR31490:SF88">
    <property type="entry name" value="BETA-XYLANASE"/>
    <property type="match status" value="1"/>
</dbReference>